<sequence length="250" mass="27932">MSVKFSACRQYFRNHGTARPQWLIERAKRRKDSVKMCSECGAGEPRGKSWRYNQGKRVCRPCKRRYLREERRLAGHPQSQVIQLNETSGDSSSAVNGRDMKCDLHCSSESPPANSSVTHESLSSQSRVDLRPPANATNSPCLLTVKEEPTEGLTPDRFPSPPQNDQTGSCPTSSAEGNSGGEKERQQLWLLAVAELKKGHEIDGATLKIENLQKALSEATSDLQRMRSEMMEILHRKSDLLGIPIPNIFK</sequence>
<comment type="caution">
    <text evidence="3">The sequence shown here is derived from an EMBL/GenBank/DDBJ whole genome shotgun (WGS) entry which is preliminary data.</text>
</comment>
<feature type="compositionally biased region" description="Polar residues" evidence="2">
    <location>
        <begin position="163"/>
        <end position="177"/>
    </location>
</feature>
<feature type="region of interest" description="Disordered" evidence="2">
    <location>
        <begin position="73"/>
        <end position="183"/>
    </location>
</feature>
<accession>A0AAD5QVS4</accession>
<keyword evidence="4" id="KW-1185">Reference proteome</keyword>
<proteinExistence type="predicted"/>
<name>A0AAD5QVS4_PARTN</name>
<feature type="coiled-coil region" evidence="1">
    <location>
        <begin position="202"/>
        <end position="236"/>
    </location>
</feature>
<dbReference type="AlphaFoldDB" id="A0AAD5QVS4"/>
<evidence type="ECO:0000256" key="2">
    <source>
        <dbReference type="SAM" id="MobiDB-lite"/>
    </source>
</evidence>
<dbReference type="EMBL" id="JAHQIW010004877">
    <property type="protein sequence ID" value="KAJ1364135.1"/>
    <property type="molecule type" value="Genomic_DNA"/>
</dbReference>
<feature type="compositionally biased region" description="Polar residues" evidence="2">
    <location>
        <begin position="77"/>
        <end position="95"/>
    </location>
</feature>
<evidence type="ECO:0000313" key="3">
    <source>
        <dbReference type="EMBL" id="KAJ1364135.1"/>
    </source>
</evidence>
<organism evidence="3 4">
    <name type="scientific">Parelaphostrongylus tenuis</name>
    <name type="common">Meningeal worm</name>
    <dbReference type="NCBI Taxonomy" id="148309"/>
    <lineage>
        <taxon>Eukaryota</taxon>
        <taxon>Metazoa</taxon>
        <taxon>Ecdysozoa</taxon>
        <taxon>Nematoda</taxon>
        <taxon>Chromadorea</taxon>
        <taxon>Rhabditida</taxon>
        <taxon>Rhabditina</taxon>
        <taxon>Rhabditomorpha</taxon>
        <taxon>Strongyloidea</taxon>
        <taxon>Metastrongylidae</taxon>
        <taxon>Parelaphostrongylus</taxon>
    </lineage>
</organism>
<reference evidence="3" key="1">
    <citation type="submission" date="2021-06" db="EMBL/GenBank/DDBJ databases">
        <title>Parelaphostrongylus tenuis whole genome reference sequence.</title>
        <authorList>
            <person name="Garwood T.J."/>
            <person name="Larsen P.A."/>
            <person name="Fountain-Jones N.M."/>
            <person name="Garbe J.R."/>
            <person name="Macchietto M.G."/>
            <person name="Kania S.A."/>
            <person name="Gerhold R.W."/>
            <person name="Richards J.E."/>
            <person name="Wolf T.M."/>
        </authorList>
    </citation>
    <scope>NUCLEOTIDE SEQUENCE</scope>
    <source>
        <strain evidence="3">MNPRO001-30</strain>
        <tissue evidence="3">Meninges</tissue>
    </source>
</reference>
<keyword evidence="1" id="KW-0175">Coiled coil</keyword>
<feature type="compositionally biased region" description="Polar residues" evidence="2">
    <location>
        <begin position="107"/>
        <end position="127"/>
    </location>
</feature>
<protein>
    <submittedName>
        <fullName evidence="3">Uncharacterized protein</fullName>
    </submittedName>
</protein>
<evidence type="ECO:0000313" key="4">
    <source>
        <dbReference type="Proteomes" id="UP001196413"/>
    </source>
</evidence>
<gene>
    <name evidence="3" type="ORF">KIN20_024155</name>
</gene>
<dbReference type="Proteomes" id="UP001196413">
    <property type="component" value="Unassembled WGS sequence"/>
</dbReference>
<evidence type="ECO:0000256" key="1">
    <source>
        <dbReference type="SAM" id="Coils"/>
    </source>
</evidence>